<dbReference type="SUPFAM" id="SSF55874">
    <property type="entry name" value="ATPase domain of HSP90 chaperone/DNA topoisomerase II/histidine kinase"/>
    <property type="match status" value="1"/>
</dbReference>
<dbReference type="PROSITE" id="PS50112">
    <property type="entry name" value="PAS"/>
    <property type="match status" value="1"/>
</dbReference>
<dbReference type="SUPFAM" id="SSF103190">
    <property type="entry name" value="Sensory domain-like"/>
    <property type="match status" value="1"/>
</dbReference>
<evidence type="ECO:0000256" key="13">
    <source>
        <dbReference type="ARBA" id="ARBA00023136"/>
    </source>
</evidence>
<dbReference type="EMBL" id="FWZU01000002">
    <property type="protein sequence ID" value="SMF04474.1"/>
    <property type="molecule type" value="Genomic_DNA"/>
</dbReference>
<dbReference type="SUPFAM" id="SSF55890">
    <property type="entry name" value="Sporulation response regulatory protein Spo0B"/>
    <property type="match status" value="1"/>
</dbReference>
<dbReference type="GO" id="GO:0005524">
    <property type="term" value="F:ATP binding"/>
    <property type="evidence" value="ECO:0007669"/>
    <property type="project" value="UniProtKB-KW"/>
</dbReference>
<evidence type="ECO:0000313" key="18">
    <source>
        <dbReference type="Proteomes" id="UP000192906"/>
    </source>
</evidence>
<dbReference type="AlphaFoldDB" id="A0A1X7CWK7"/>
<dbReference type="InterPro" id="IPR003594">
    <property type="entry name" value="HATPase_dom"/>
</dbReference>
<dbReference type="Pfam" id="PF02518">
    <property type="entry name" value="HATPase_c"/>
    <property type="match status" value="1"/>
</dbReference>
<keyword evidence="8" id="KW-0547">Nucleotide-binding</keyword>
<evidence type="ECO:0000256" key="14">
    <source>
        <dbReference type="SAM" id="Phobius"/>
    </source>
</evidence>
<dbReference type="SUPFAM" id="SSF55785">
    <property type="entry name" value="PYP-like sensor domain (PAS domain)"/>
    <property type="match status" value="1"/>
</dbReference>
<name>A0A1X7CWK7_9BACT</name>
<evidence type="ECO:0000259" key="15">
    <source>
        <dbReference type="PROSITE" id="PS50109"/>
    </source>
</evidence>
<dbReference type="PANTHER" id="PTHR43547:SF3">
    <property type="entry name" value="SENSOR PROTEIN CITS"/>
    <property type="match status" value="1"/>
</dbReference>
<evidence type="ECO:0000256" key="12">
    <source>
        <dbReference type="ARBA" id="ARBA00023012"/>
    </source>
</evidence>
<proteinExistence type="predicted"/>
<keyword evidence="4" id="KW-1003">Cell membrane</keyword>
<dbReference type="InterPro" id="IPR000014">
    <property type="entry name" value="PAS"/>
</dbReference>
<dbReference type="InterPro" id="IPR013767">
    <property type="entry name" value="PAS_fold"/>
</dbReference>
<evidence type="ECO:0000256" key="6">
    <source>
        <dbReference type="ARBA" id="ARBA00022679"/>
    </source>
</evidence>
<keyword evidence="12" id="KW-0902">Two-component regulatory system</keyword>
<keyword evidence="5" id="KW-0597">Phosphoprotein</keyword>
<evidence type="ECO:0000256" key="4">
    <source>
        <dbReference type="ARBA" id="ARBA00022475"/>
    </source>
</evidence>
<feature type="domain" description="PAS" evidence="16">
    <location>
        <begin position="226"/>
        <end position="264"/>
    </location>
</feature>
<dbReference type="OrthoDB" id="9792686at2"/>
<evidence type="ECO:0000256" key="5">
    <source>
        <dbReference type="ARBA" id="ARBA00022553"/>
    </source>
</evidence>
<accession>A0A1X7CWK7</accession>
<dbReference type="EC" id="2.7.13.3" evidence="3"/>
<dbReference type="Gene3D" id="3.30.565.10">
    <property type="entry name" value="Histidine kinase-like ATPase, C-terminal domain"/>
    <property type="match status" value="1"/>
</dbReference>
<keyword evidence="7 14" id="KW-0812">Transmembrane</keyword>
<dbReference type="RefSeq" id="WP_085100213.1">
    <property type="nucleotide sequence ID" value="NZ_FWZU01000002.1"/>
</dbReference>
<dbReference type="CDD" id="cd16915">
    <property type="entry name" value="HATPase_DpiB-CitA-like"/>
    <property type="match status" value="1"/>
</dbReference>
<keyword evidence="11 14" id="KW-1133">Transmembrane helix</keyword>
<dbReference type="GO" id="GO:0006355">
    <property type="term" value="P:regulation of DNA-templated transcription"/>
    <property type="evidence" value="ECO:0007669"/>
    <property type="project" value="InterPro"/>
</dbReference>
<dbReference type="SMART" id="SM00091">
    <property type="entry name" value="PAS"/>
    <property type="match status" value="1"/>
</dbReference>
<evidence type="ECO:0000256" key="8">
    <source>
        <dbReference type="ARBA" id="ARBA00022741"/>
    </source>
</evidence>
<evidence type="ECO:0000256" key="3">
    <source>
        <dbReference type="ARBA" id="ARBA00012438"/>
    </source>
</evidence>
<keyword evidence="18" id="KW-1185">Reference proteome</keyword>
<evidence type="ECO:0000313" key="17">
    <source>
        <dbReference type="EMBL" id="SMF04474.1"/>
    </source>
</evidence>
<comment type="subcellular location">
    <subcellularLocation>
        <location evidence="2">Cell membrane</location>
        <topology evidence="2">Multi-pass membrane protein</topology>
    </subcellularLocation>
</comment>
<dbReference type="Gene3D" id="1.10.287.130">
    <property type="match status" value="1"/>
</dbReference>
<dbReference type="InterPro" id="IPR004358">
    <property type="entry name" value="Sig_transdc_His_kin-like_C"/>
</dbReference>
<sequence length="541" mass="59356">MPKLKFLDYIKPKTIQAYLVYMVTGMVLVQIGITWFLVSDLTSNTLKEQIGLRAMQTSQTIAEVPMIREALLAEDPGGNIQVMAENIRKKIGATYVVVGDATGKRYSHPVQELVGKYFVGGDTGPVLKEGKSYVSEAVGTLGPSMRSFVPVLGDNSKILGFVSVGYLTENVQKNITDHLNRPLWFIFGLTLIGLFSTAYIARHLKRVTLNLEPAEITNLYLERGAVLETIREGVIATDDKGEIRLANKAALNYTCFNSAELVGKMMGDVIPCAGLDHALTTGESEYDQERIVNGQELIFNIVPVLQGGEVKGLVASFRRKDELDRVSHELSSIQAYSELLRGQTHEYSNKLHTIAGLIQIEAYQEALDLVKCESSGYEDLIMFLNKAVPHPVIAAIVLGKFNRAKELKVPFDVDREGTMVDVPDWIKQEKIVTIVGNLLDNAFEAVVGCGKKDCKVQLSFTDLGNDIVFEVEDSGPGIPPDRIDHVFEKGVSSKGTGRRGLGLYLVKQRLDELGGFVSVSSDGAEGTLFSVIIPKIKRSGI</sequence>
<evidence type="ECO:0000256" key="1">
    <source>
        <dbReference type="ARBA" id="ARBA00000085"/>
    </source>
</evidence>
<dbReference type="GO" id="GO:0000155">
    <property type="term" value="F:phosphorelay sensor kinase activity"/>
    <property type="evidence" value="ECO:0007669"/>
    <property type="project" value="InterPro"/>
</dbReference>
<dbReference type="InterPro" id="IPR005467">
    <property type="entry name" value="His_kinase_dom"/>
</dbReference>
<dbReference type="Pfam" id="PF17203">
    <property type="entry name" value="sCache_3_2"/>
    <property type="match status" value="1"/>
</dbReference>
<organism evidence="17 18">
    <name type="scientific">Desulfovibrio gilichinskyi</name>
    <dbReference type="NCBI Taxonomy" id="1519643"/>
    <lineage>
        <taxon>Bacteria</taxon>
        <taxon>Pseudomonadati</taxon>
        <taxon>Thermodesulfobacteriota</taxon>
        <taxon>Desulfovibrionia</taxon>
        <taxon>Desulfovibrionales</taxon>
        <taxon>Desulfovibrionaceae</taxon>
        <taxon>Desulfovibrio</taxon>
    </lineage>
</organism>
<keyword evidence="9 17" id="KW-0418">Kinase</keyword>
<reference evidence="18" key="1">
    <citation type="submission" date="2017-04" db="EMBL/GenBank/DDBJ databases">
        <authorList>
            <person name="Varghese N."/>
            <person name="Submissions S."/>
        </authorList>
    </citation>
    <scope>NUCLEOTIDE SEQUENCE [LARGE SCALE GENOMIC DNA]</scope>
    <source>
        <strain evidence="18">K3S</strain>
    </source>
</reference>
<dbReference type="SMART" id="SM00387">
    <property type="entry name" value="HATPase_c"/>
    <property type="match status" value="1"/>
</dbReference>
<dbReference type="Pfam" id="PF00989">
    <property type="entry name" value="PAS"/>
    <property type="match status" value="1"/>
</dbReference>
<evidence type="ECO:0000256" key="11">
    <source>
        <dbReference type="ARBA" id="ARBA00022989"/>
    </source>
</evidence>
<gene>
    <name evidence="17" type="ORF">SAMN06295933_1358</name>
</gene>
<dbReference type="GO" id="GO:0005886">
    <property type="term" value="C:plasma membrane"/>
    <property type="evidence" value="ECO:0007669"/>
    <property type="project" value="UniProtKB-SubCell"/>
</dbReference>
<dbReference type="PANTHER" id="PTHR43547">
    <property type="entry name" value="TWO-COMPONENT HISTIDINE KINASE"/>
    <property type="match status" value="1"/>
</dbReference>
<evidence type="ECO:0000256" key="7">
    <source>
        <dbReference type="ARBA" id="ARBA00022692"/>
    </source>
</evidence>
<feature type="transmembrane region" description="Helical" evidence="14">
    <location>
        <begin position="183"/>
        <end position="201"/>
    </location>
</feature>
<evidence type="ECO:0000256" key="2">
    <source>
        <dbReference type="ARBA" id="ARBA00004651"/>
    </source>
</evidence>
<dbReference type="CDD" id="cd00130">
    <property type="entry name" value="PAS"/>
    <property type="match status" value="1"/>
</dbReference>
<dbReference type="InterPro" id="IPR036890">
    <property type="entry name" value="HATPase_C_sf"/>
</dbReference>
<protein>
    <recommendedName>
        <fullName evidence="3">histidine kinase</fullName>
        <ecNumber evidence="3">2.7.13.3</ecNumber>
    </recommendedName>
</protein>
<keyword evidence="6" id="KW-0808">Transferase</keyword>
<dbReference type="STRING" id="1519643.SAMN06295933_1358"/>
<dbReference type="Gene3D" id="3.30.450.20">
    <property type="entry name" value="PAS domain"/>
    <property type="match status" value="2"/>
</dbReference>
<keyword evidence="10" id="KW-0067">ATP-binding</keyword>
<evidence type="ECO:0000256" key="10">
    <source>
        <dbReference type="ARBA" id="ARBA00022840"/>
    </source>
</evidence>
<keyword evidence="13 14" id="KW-0472">Membrane</keyword>
<dbReference type="InterPro" id="IPR035965">
    <property type="entry name" value="PAS-like_dom_sf"/>
</dbReference>
<dbReference type="InterPro" id="IPR029151">
    <property type="entry name" value="Sensor-like_sf"/>
</dbReference>
<feature type="domain" description="Histidine kinase" evidence="15">
    <location>
        <begin position="428"/>
        <end position="537"/>
    </location>
</feature>
<dbReference type="PRINTS" id="PR00344">
    <property type="entry name" value="BCTRLSENSOR"/>
</dbReference>
<dbReference type="Proteomes" id="UP000192906">
    <property type="component" value="Unassembled WGS sequence"/>
</dbReference>
<feature type="transmembrane region" description="Helical" evidence="14">
    <location>
        <begin position="15"/>
        <end position="38"/>
    </location>
</feature>
<dbReference type="InterPro" id="IPR033463">
    <property type="entry name" value="sCache_3"/>
</dbReference>
<evidence type="ECO:0000259" key="16">
    <source>
        <dbReference type="PROSITE" id="PS50112"/>
    </source>
</evidence>
<dbReference type="InterPro" id="IPR016120">
    <property type="entry name" value="Sig_transdc_His_kin_SpoOB"/>
</dbReference>
<evidence type="ECO:0000256" key="9">
    <source>
        <dbReference type="ARBA" id="ARBA00022777"/>
    </source>
</evidence>
<comment type="catalytic activity">
    <reaction evidence="1">
        <text>ATP + protein L-histidine = ADP + protein N-phospho-L-histidine.</text>
        <dbReference type="EC" id="2.7.13.3"/>
    </reaction>
</comment>
<dbReference type="PROSITE" id="PS50109">
    <property type="entry name" value="HIS_KIN"/>
    <property type="match status" value="1"/>
</dbReference>